<dbReference type="AlphaFoldDB" id="A0A836FN02"/>
<feature type="non-terminal residue" evidence="6">
    <location>
        <position position="138"/>
    </location>
</feature>
<reference evidence="6 7" key="1">
    <citation type="submission" date="2020-02" db="EMBL/GenBank/DDBJ databases">
        <title>Relaxed selection underlies rapid genomic changes in the transitions from sociality to social parasitism in ants.</title>
        <authorList>
            <person name="Bi X."/>
        </authorList>
    </citation>
    <scope>NUCLEOTIDE SEQUENCE [LARGE SCALE GENOMIC DNA]</scope>
    <source>
        <strain evidence="6">BGI-DK2014b</strain>
        <tissue evidence="6">Whole body</tissue>
    </source>
</reference>
<dbReference type="OrthoDB" id="36455at2759"/>
<dbReference type="InterPro" id="IPR000741">
    <property type="entry name" value="FBA_I"/>
</dbReference>
<feature type="non-terminal residue" evidence="6">
    <location>
        <position position="1"/>
    </location>
</feature>
<dbReference type="GO" id="GO:0006096">
    <property type="term" value="P:glycolytic process"/>
    <property type="evidence" value="ECO:0007669"/>
    <property type="project" value="UniProtKB-UniPathway"/>
</dbReference>
<dbReference type="GO" id="GO:0004332">
    <property type="term" value="F:fructose-bisphosphate aldolase activity"/>
    <property type="evidence" value="ECO:0007669"/>
    <property type="project" value="UniProtKB-EC"/>
</dbReference>
<dbReference type="EC" id="4.1.2.13" evidence="3"/>
<gene>
    <name evidence="6" type="primary">Alf</name>
    <name evidence="6" type="ORF">G6Z77_0007964</name>
</gene>
<evidence type="ECO:0000256" key="5">
    <source>
        <dbReference type="ARBA" id="ARBA00023239"/>
    </source>
</evidence>
<comment type="caution">
    <text evidence="6">The sequence shown here is derived from an EMBL/GenBank/DDBJ whole genome shotgun (WGS) entry which is preliminary data.</text>
</comment>
<evidence type="ECO:0000256" key="3">
    <source>
        <dbReference type="ARBA" id="ARBA00013068"/>
    </source>
</evidence>
<proteinExistence type="inferred from homology"/>
<organism evidence="6 7">
    <name type="scientific">Acromyrmex heyeri</name>
    <dbReference type="NCBI Taxonomy" id="230685"/>
    <lineage>
        <taxon>Eukaryota</taxon>
        <taxon>Metazoa</taxon>
        <taxon>Ecdysozoa</taxon>
        <taxon>Arthropoda</taxon>
        <taxon>Hexapoda</taxon>
        <taxon>Insecta</taxon>
        <taxon>Pterygota</taxon>
        <taxon>Neoptera</taxon>
        <taxon>Endopterygota</taxon>
        <taxon>Hymenoptera</taxon>
        <taxon>Apocrita</taxon>
        <taxon>Aculeata</taxon>
        <taxon>Formicoidea</taxon>
        <taxon>Formicidae</taxon>
        <taxon>Myrmicinae</taxon>
        <taxon>Acromyrmex</taxon>
    </lineage>
</organism>
<accession>A0A836FN02</accession>
<evidence type="ECO:0000313" key="7">
    <source>
        <dbReference type="Proteomes" id="UP000670152"/>
    </source>
</evidence>
<comment type="pathway">
    <text evidence="1">Carbohydrate degradation; glycolysis; D-glyceraldehyde 3-phosphate and glycerone phosphate from D-glucose: step 4/4.</text>
</comment>
<evidence type="ECO:0000256" key="4">
    <source>
        <dbReference type="ARBA" id="ARBA00023152"/>
    </source>
</evidence>
<evidence type="ECO:0000256" key="1">
    <source>
        <dbReference type="ARBA" id="ARBA00004714"/>
    </source>
</evidence>
<comment type="similarity">
    <text evidence="2">Belongs to the class I fructose-bisphosphate aldolase family.</text>
</comment>
<dbReference type="UniPathway" id="UPA00109">
    <property type="reaction ID" value="UER00183"/>
</dbReference>
<dbReference type="Pfam" id="PF00274">
    <property type="entry name" value="Glycolytic"/>
    <property type="match status" value="2"/>
</dbReference>
<dbReference type="SUPFAM" id="SSF51569">
    <property type="entry name" value="Aldolase"/>
    <property type="match status" value="2"/>
</dbReference>
<protein>
    <recommendedName>
        <fullName evidence="3">fructose-bisphosphate aldolase</fullName>
        <ecNumber evidence="3">4.1.2.13</ecNumber>
    </recommendedName>
</protein>
<evidence type="ECO:0000256" key="2">
    <source>
        <dbReference type="ARBA" id="ARBA00010387"/>
    </source>
</evidence>
<keyword evidence="4" id="KW-0324">Glycolysis</keyword>
<dbReference type="EMBL" id="JAANIB010002799">
    <property type="protein sequence ID" value="KAG5339444.1"/>
    <property type="molecule type" value="Genomic_DNA"/>
</dbReference>
<keyword evidence="5" id="KW-0456">Lyase</keyword>
<keyword evidence="7" id="KW-1185">Reference proteome</keyword>
<dbReference type="Proteomes" id="UP000670152">
    <property type="component" value="Unassembled WGS sequence"/>
</dbReference>
<dbReference type="InterPro" id="IPR013785">
    <property type="entry name" value="Aldolase_TIM"/>
</dbReference>
<evidence type="ECO:0000313" key="6">
    <source>
        <dbReference type="EMBL" id="KAG5339444.1"/>
    </source>
</evidence>
<sequence length="138" mass="16166">RFSQYISGMILYHEMIHQKTSENVEFIEFLRRRNIVAGILIEYKANYNLSLIYMLRALQRTIPIAVPAIFFLSGSQTDEEAVLNLNAISACDNKMDDQFLWTCFADNMAMKIWKNNSENVDKAQTMFLKRFNYAPKHL</sequence>
<name>A0A836FN02_9HYME</name>
<dbReference type="PANTHER" id="PTHR11627">
    <property type="entry name" value="FRUCTOSE-BISPHOSPHATE ALDOLASE"/>
    <property type="match status" value="1"/>
</dbReference>
<dbReference type="Gene3D" id="3.20.20.70">
    <property type="entry name" value="Aldolase class I"/>
    <property type="match status" value="2"/>
</dbReference>